<evidence type="ECO:0000256" key="4">
    <source>
        <dbReference type="ARBA" id="ARBA00023235"/>
    </source>
</evidence>
<accession>A0ABY6KXD9</accession>
<keyword evidence="8" id="KW-1185">Reference proteome</keyword>
<dbReference type="CDD" id="cd00201">
    <property type="entry name" value="WW"/>
    <property type="match status" value="2"/>
</dbReference>
<dbReference type="Gene3D" id="2.20.70.10">
    <property type="match status" value="1"/>
</dbReference>
<feature type="region of interest" description="Disordered" evidence="5">
    <location>
        <begin position="92"/>
        <end position="112"/>
    </location>
</feature>
<dbReference type="Gene3D" id="3.10.50.40">
    <property type="match status" value="2"/>
</dbReference>
<keyword evidence="3" id="KW-0697">Rotamase</keyword>
<dbReference type="InterPro" id="IPR051370">
    <property type="entry name" value="PPIase_Pin1"/>
</dbReference>
<keyword evidence="4" id="KW-0413">Isomerase</keyword>
<dbReference type="EC" id="5.2.1.8" evidence="2"/>
<reference evidence="7 8" key="1">
    <citation type="submission" date="2022-01" db="EMBL/GenBank/DDBJ databases">
        <title>A chromosomal length assembly of Cordylochernes scorpioides.</title>
        <authorList>
            <person name="Zeh D."/>
            <person name="Zeh J."/>
        </authorList>
    </citation>
    <scope>NUCLEOTIDE SEQUENCE [LARGE SCALE GENOMIC DNA]</scope>
    <source>
        <strain evidence="7">IN4F17</strain>
        <tissue evidence="7">Whole Body</tissue>
    </source>
</reference>
<dbReference type="PROSITE" id="PS50020">
    <property type="entry name" value="WW_DOMAIN_2"/>
    <property type="match status" value="2"/>
</dbReference>
<evidence type="ECO:0000256" key="5">
    <source>
        <dbReference type="SAM" id="MobiDB-lite"/>
    </source>
</evidence>
<dbReference type="SMART" id="SM00456">
    <property type="entry name" value="WW"/>
    <property type="match status" value="2"/>
</dbReference>
<evidence type="ECO:0000256" key="3">
    <source>
        <dbReference type="ARBA" id="ARBA00023110"/>
    </source>
</evidence>
<protein>
    <recommendedName>
        <fullName evidence="2">peptidylprolyl isomerase</fullName>
        <ecNumber evidence="2">5.2.1.8</ecNumber>
    </recommendedName>
</protein>
<evidence type="ECO:0000313" key="7">
    <source>
        <dbReference type="EMBL" id="UYV73294.1"/>
    </source>
</evidence>
<dbReference type="EMBL" id="CP092872">
    <property type="protein sequence ID" value="UYV73294.1"/>
    <property type="molecule type" value="Genomic_DNA"/>
</dbReference>
<evidence type="ECO:0000256" key="2">
    <source>
        <dbReference type="ARBA" id="ARBA00013194"/>
    </source>
</evidence>
<dbReference type="SUPFAM" id="SSF51045">
    <property type="entry name" value="WW domain"/>
    <property type="match status" value="2"/>
</dbReference>
<feature type="domain" description="WW" evidence="6">
    <location>
        <begin position="13"/>
        <end position="29"/>
    </location>
</feature>
<evidence type="ECO:0000259" key="6">
    <source>
        <dbReference type="PROSITE" id="PS50020"/>
    </source>
</evidence>
<dbReference type="InterPro" id="IPR046357">
    <property type="entry name" value="PPIase_dom_sf"/>
</dbReference>
<name>A0ABY6KXD9_9ARAC</name>
<gene>
    <name evidence="7" type="ORF">LAZ67_10002546</name>
</gene>
<dbReference type="InterPro" id="IPR001202">
    <property type="entry name" value="WW_dom"/>
</dbReference>
<feature type="domain" description="WW" evidence="6">
    <location>
        <begin position="56"/>
        <end position="99"/>
    </location>
</feature>
<dbReference type="InterPro" id="IPR036020">
    <property type="entry name" value="WW_dom_sf"/>
</dbReference>
<dbReference type="PANTHER" id="PTHR10657:SF4">
    <property type="entry name" value="PEPTIDYL-PROLYL CIS-TRANS ISOMERASE-RELATED"/>
    <property type="match status" value="1"/>
</dbReference>
<dbReference type="Proteomes" id="UP001235939">
    <property type="component" value="Chromosome 10"/>
</dbReference>
<comment type="catalytic activity">
    <reaction evidence="1">
        <text>[protein]-peptidylproline (omega=180) = [protein]-peptidylproline (omega=0)</text>
        <dbReference type="Rhea" id="RHEA:16237"/>
        <dbReference type="Rhea" id="RHEA-COMP:10747"/>
        <dbReference type="Rhea" id="RHEA-COMP:10748"/>
        <dbReference type="ChEBI" id="CHEBI:83833"/>
        <dbReference type="ChEBI" id="CHEBI:83834"/>
        <dbReference type="EC" id="5.2.1.8"/>
    </reaction>
</comment>
<evidence type="ECO:0000313" key="8">
    <source>
        <dbReference type="Proteomes" id="UP001235939"/>
    </source>
</evidence>
<evidence type="ECO:0000256" key="1">
    <source>
        <dbReference type="ARBA" id="ARBA00000971"/>
    </source>
</evidence>
<dbReference type="PANTHER" id="PTHR10657">
    <property type="entry name" value="PEPTIDYL-PROLYL CIS-TRANS ISOMERASE"/>
    <property type="match status" value="1"/>
</dbReference>
<sequence>MEFKEQLDLSQSYYLNAYTKESQWERPTKPAEPPASRQGAMDQVRCSHILVKHRESRRPSSWRQDHISRSKEEALDIIKGQSYYLNAYTKESQWERPTKPAEPPASRQGAMDQVRCSHILVKHRESRRPSSWRQDHISRSKEEALDIIKGRNTTVAASIKLDLVG</sequence>
<organism evidence="7 8">
    <name type="scientific">Cordylochernes scorpioides</name>
    <dbReference type="NCBI Taxonomy" id="51811"/>
    <lineage>
        <taxon>Eukaryota</taxon>
        <taxon>Metazoa</taxon>
        <taxon>Ecdysozoa</taxon>
        <taxon>Arthropoda</taxon>
        <taxon>Chelicerata</taxon>
        <taxon>Arachnida</taxon>
        <taxon>Pseudoscorpiones</taxon>
        <taxon>Cheliferoidea</taxon>
        <taxon>Chernetidae</taxon>
        <taxon>Cordylochernes</taxon>
    </lineage>
</organism>
<feature type="region of interest" description="Disordered" evidence="5">
    <location>
        <begin position="20"/>
        <end position="43"/>
    </location>
</feature>
<proteinExistence type="predicted"/>
<dbReference type="Pfam" id="PF00397">
    <property type="entry name" value="WW"/>
    <property type="match status" value="1"/>
</dbReference>